<sequence>MSVTPEASHSRSPPIRGATRSSRSSILTRQRCRLLNSATRKMQRAGSGPSTRSTPNSPATPTTDRVDLAMLAALTRSRLGRRIVDAGRVLFAGEVSTRGMIEAGGSGPRWHRNAILRAPAREIAARSETAGARAAAAFLNSTYGAAIVNTWVTNVTMDGPTCRPKVTRKALRKKLVEDFGRWWSNCDAEGRSDLGGFLARTVRSLVVNGEAFVHLEVDPDTGALQLRLWNVNQVDRSMNRDIGGGFRVVAGVESDPRGRRVAYHVRENPDAPFATNYGTIRVPAEDVLHVFEPLFPGQARGLSWLAPSLTRIAEIDKSEDANLARLNASAMFAGFLTKPSEGAPDVLPIAPNAPSVDMEPGAFIQVPPGYGVEFSTPPSGDGAVDFTRAMIRSAAAGAGVPYELVSADLSQVNYSSARLGLSEFRQRVTAIRRTLIIPQFLDPVWRRWLALEALAGRIKLDLGALPEVEWVFPGWPAVDPLKETNAEIQAINARIKSRFETIAARGRDPEEVDAEIAMDTAPAAEKEARK</sequence>
<dbReference type="InterPro" id="IPR006429">
    <property type="entry name" value="Phage_lambda_portal"/>
</dbReference>
<dbReference type="Pfam" id="PF05136">
    <property type="entry name" value="Phage_portal_2"/>
    <property type="match status" value="1"/>
</dbReference>
<reference evidence="2 3" key="1">
    <citation type="submission" date="2019-09" db="EMBL/GenBank/DDBJ databases">
        <title>Draft Whole-Genome sequence of Blastochloris sulfoviridis DSM 729.</title>
        <authorList>
            <person name="Meyer T.E."/>
            <person name="Kyndt J.A."/>
        </authorList>
    </citation>
    <scope>NUCLEOTIDE SEQUENCE [LARGE SCALE GENOMIC DNA]</scope>
    <source>
        <strain evidence="2 3">DSM 729</strain>
    </source>
</reference>
<keyword evidence="3" id="KW-1185">Reference proteome</keyword>
<dbReference type="NCBIfam" id="TIGR01539">
    <property type="entry name" value="portal_lambda"/>
    <property type="match status" value="1"/>
</dbReference>
<dbReference type="Proteomes" id="UP000323886">
    <property type="component" value="Unassembled WGS sequence"/>
</dbReference>
<dbReference type="EMBL" id="VWPL01000023">
    <property type="protein sequence ID" value="KAA5599229.1"/>
    <property type="molecule type" value="Genomic_DNA"/>
</dbReference>
<dbReference type="GO" id="GO:0019068">
    <property type="term" value="P:virion assembly"/>
    <property type="evidence" value="ECO:0007669"/>
    <property type="project" value="InterPro"/>
</dbReference>
<evidence type="ECO:0000256" key="1">
    <source>
        <dbReference type="SAM" id="MobiDB-lite"/>
    </source>
</evidence>
<feature type="region of interest" description="Disordered" evidence="1">
    <location>
        <begin position="510"/>
        <end position="530"/>
    </location>
</feature>
<accession>A0A5M6HUJ4</accession>
<feature type="compositionally biased region" description="Polar residues" evidence="1">
    <location>
        <begin position="1"/>
        <end position="11"/>
    </location>
</feature>
<protein>
    <submittedName>
        <fullName evidence="2">Phage portal protein</fullName>
    </submittedName>
</protein>
<feature type="region of interest" description="Disordered" evidence="1">
    <location>
        <begin position="1"/>
        <end position="64"/>
    </location>
</feature>
<comment type="caution">
    <text evidence="2">The sequence shown here is derived from an EMBL/GenBank/DDBJ whole genome shotgun (WGS) entry which is preliminary data.</text>
</comment>
<evidence type="ECO:0000313" key="3">
    <source>
        <dbReference type="Proteomes" id="UP000323886"/>
    </source>
</evidence>
<dbReference type="GO" id="GO:0005198">
    <property type="term" value="F:structural molecule activity"/>
    <property type="evidence" value="ECO:0007669"/>
    <property type="project" value="InterPro"/>
</dbReference>
<dbReference type="OrthoDB" id="9770450at2"/>
<name>A0A5M6HUJ4_9HYPH</name>
<gene>
    <name evidence="2" type="ORF">F1193_12415</name>
</gene>
<feature type="compositionally biased region" description="Polar residues" evidence="1">
    <location>
        <begin position="19"/>
        <end position="28"/>
    </location>
</feature>
<organism evidence="2 3">
    <name type="scientific">Blastochloris sulfoviridis</name>
    <dbReference type="NCBI Taxonomy" id="50712"/>
    <lineage>
        <taxon>Bacteria</taxon>
        <taxon>Pseudomonadati</taxon>
        <taxon>Pseudomonadota</taxon>
        <taxon>Alphaproteobacteria</taxon>
        <taxon>Hyphomicrobiales</taxon>
        <taxon>Blastochloridaceae</taxon>
        <taxon>Blastochloris</taxon>
    </lineage>
</organism>
<feature type="compositionally biased region" description="Polar residues" evidence="1">
    <location>
        <begin position="48"/>
        <end position="63"/>
    </location>
</feature>
<proteinExistence type="predicted"/>
<evidence type="ECO:0000313" key="2">
    <source>
        <dbReference type="EMBL" id="KAA5599229.1"/>
    </source>
</evidence>
<dbReference type="AlphaFoldDB" id="A0A5M6HUJ4"/>